<name>A0ACB9CLT4_ARCLA</name>
<protein>
    <submittedName>
        <fullName evidence="1">Uncharacterized protein</fullName>
    </submittedName>
</protein>
<sequence>MHNSMAIIVYEEVDTTDPYDACWESPTFIAEVDESLESEVKKSEERKSTSNSNFPNLGVDAPGFDLGISPEKLQSASAHIPPEPPTLTPALKPCSSHGTHDKGKKIVTFSPVPMTSYFDDTEKPIQSDGPIQPKIREHRRLIKLGDPLRSPYVRRCVDFNVTVEERRVYEWALGALRDTT</sequence>
<proteinExistence type="predicted"/>
<evidence type="ECO:0000313" key="1">
    <source>
        <dbReference type="EMBL" id="KAI3735249.1"/>
    </source>
</evidence>
<evidence type="ECO:0000313" key="2">
    <source>
        <dbReference type="Proteomes" id="UP001055879"/>
    </source>
</evidence>
<comment type="caution">
    <text evidence="1">The sequence shown here is derived from an EMBL/GenBank/DDBJ whole genome shotgun (WGS) entry which is preliminary data.</text>
</comment>
<dbReference type="EMBL" id="CM042050">
    <property type="protein sequence ID" value="KAI3735249.1"/>
    <property type="molecule type" value="Genomic_DNA"/>
</dbReference>
<organism evidence="1 2">
    <name type="scientific">Arctium lappa</name>
    <name type="common">Greater burdock</name>
    <name type="synonym">Lappa major</name>
    <dbReference type="NCBI Taxonomy" id="4217"/>
    <lineage>
        <taxon>Eukaryota</taxon>
        <taxon>Viridiplantae</taxon>
        <taxon>Streptophyta</taxon>
        <taxon>Embryophyta</taxon>
        <taxon>Tracheophyta</taxon>
        <taxon>Spermatophyta</taxon>
        <taxon>Magnoliopsida</taxon>
        <taxon>eudicotyledons</taxon>
        <taxon>Gunneridae</taxon>
        <taxon>Pentapetalae</taxon>
        <taxon>asterids</taxon>
        <taxon>campanulids</taxon>
        <taxon>Asterales</taxon>
        <taxon>Asteraceae</taxon>
        <taxon>Carduoideae</taxon>
        <taxon>Cardueae</taxon>
        <taxon>Arctiinae</taxon>
        <taxon>Arctium</taxon>
    </lineage>
</organism>
<gene>
    <name evidence="1" type="ORF">L6452_14741</name>
</gene>
<accession>A0ACB9CLT4</accession>
<dbReference type="Proteomes" id="UP001055879">
    <property type="component" value="Linkage Group LG04"/>
</dbReference>
<reference evidence="1 2" key="2">
    <citation type="journal article" date="2022" name="Mol. Ecol. Resour.">
        <title>The genomes of chicory, endive, great burdock and yacon provide insights into Asteraceae paleo-polyploidization history and plant inulin production.</title>
        <authorList>
            <person name="Fan W."/>
            <person name="Wang S."/>
            <person name="Wang H."/>
            <person name="Wang A."/>
            <person name="Jiang F."/>
            <person name="Liu H."/>
            <person name="Zhao H."/>
            <person name="Xu D."/>
            <person name="Zhang Y."/>
        </authorList>
    </citation>
    <scope>NUCLEOTIDE SEQUENCE [LARGE SCALE GENOMIC DNA]</scope>
    <source>
        <strain evidence="2">cv. Niubang</strain>
    </source>
</reference>
<reference evidence="2" key="1">
    <citation type="journal article" date="2022" name="Mol. Ecol. Resour.">
        <title>The genomes of chicory, endive, great burdock and yacon provide insights into Asteraceae palaeo-polyploidization history and plant inulin production.</title>
        <authorList>
            <person name="Fan W."/>
            <person name="Wang S."/>
            <person name="Wang H."/>
            <person name="Wang A."/>
            <person name="Jiang F."/>
            <person name="Liu H."/>
            <person name="Zhao H."/>
            <person name="Xu D."/>
            <person name="Zhang Y."/>
        </authorList>
    </citation>
    <scope>NUCLEOTIDE SEQUENCE [LARGE SCALE GENOMIC DNA]</scope>
    <source>
        <strain evidence="2">cv. Niubang</strain>
    </source>
</reference>
<keyword evidence="2" id="KW-1185">Reference proteome</keyword>